<evidence type="ECO:0000313" key="1">
    <source>
        <dbReference type="EMBL" id="MBX15003.1"/>
    </source>
</evidence>
<accession>A0A2P2LAK9</accession>
<reference evidence="1" key="1">
    <citation type="submission" date="2018-02" db="EMBL/GenBank/DDBJ databases">
        <title>Rhizophora mucronata_Transcriptome.</title>
        <authorList>
            <person name="Meera S.P."/>
            <person name="Sreeshan A."/>
            <person name="Augustine A."/>
        </authorList>
    </citation>
    <scope>NUCLEOTIDE SEQUENCE</scope>
    <source>
        <tissue evidence="1">Leaf</tissue>
    </source>
</reference>
<dbReference type="EMBL" id="GGEC01034519">
    <property type="protein sequence ID" value="MBX15003.1"/>
    <property type="molecule type" value="Transcribed_RNA"/>
</dbReference>
<sequence length="42" mass="5200">MQRLINSRKCIKFAIVDQQIMPNKQKRPTWRCFWSKSHIRLL</sequence>
<proteinExistence type="predicted"/>
<dbReference type="AlphaFoldDB" id="A0A2P2LAK9"/>
<protein>
    <submittedName>
        <fullName evidence="1">Uncharacterized protein</fullName>
    </submittedName>
</protein>
<name>A0A2P2LAK9_RHIMU</name>
<organism evidence="1">
    <name type="scientific">Rhizophora mucronata</name>
    <name type="common">Asiatic mangrove</name>
    <dbReference type="NCBI Taxonomy" id="61149"/>
    <lineage>
        <taxon>Eukaryota</taxon>
        <taxon>Viridiplantae</taxon>
        <taxon>Streptophyta</taxon>
        <taxon>Embryophyta</taxon>
        <taxon>Tracheophyta</taxon>
        <taxon>Spermatophyta</taxon>
        <taxon>Magnoliopsida</taxon>
        <taxon>eudicotyledons</taxon>
        <taxon>Gunneridae</taxon>
        <taxon>Pentapetalae</taxon>
        <taxon>rosids</taxon>
        <taxon>fabids</taxon>
        <taxon>Malpighiales</taxon>
        <taxon>Rhizophoraceae</taxon>
        <taxon>Rhizophora</taxon>
    </lineage>
</organism>